<gene>
    <name evidence="2" type="ORF">K239x_44190</name>
</gene>
<accession>A0A517NZ57</accession>
<evidence type="ECO:0000313" key="2">
    <source>
        <dbReference type="EMBL" id="QDT12409.1"/>
    </source>
</evidence>
<dbReference type="RefSeq" id="WP_145420266.1">
    <property type="nucleotide sequence ID" value="NZ_CP036526.1"/>
</dbReference>
<proteinExistence type="predicted"/>
<organism evidence="2 3">
    <name type="scientific">Stieleria marina</name>
    <dbReference type="NCBI Taxonomy" id="1930275"/>
    <lineage>
        <taxon>Bacteria</taxon>
        <taxon>Pseudomonadati</taxon>
        <taxon>Planctomycetota</taxon>
        <taxon>Planctomycetia</taxon>
        <taxon>Pirellulales</taxon>
        <taxon>Pirellulaceae</taxon>
        <taxon>Stieleria</taxon>
    </lineage>
</organism>
<sequence length="290" mass="31944" precursor="true">MRVLFATAAIVFFMAASPLSFSQDAGVQPASLLQEVVGPGVEIPGLGKTAVLPPMLAAELTPPERAAALKSVSRGGDWKRFSRKSVVAPLSIDLEYLKNSEGERMGHRVHLAFVVHASLETLKDQDLMKQMFAGESKPEDADTVESEKITVDELSQRGIAPDDKTSFSVIQFPLLDKVTVKGVLQIQQTTKDDTIVLAVKVDPRFSTRNAWAPISEKGDPDWRPYQGAAGYLSVTRLSETDGTGLSNACFIESRFIIYEPTDWFRGSNLLRSKIPLLLQESARKLRRKLQ</sequence>
<dbReference type="EMBL" id="CP036526">
    <property type="protein sequence ID" value="QDT12409.1"/>
    <property type="molecule type" value="Genomic_DNA"/>
</dbReference>
<feature type="chain" id="PRO_5021820779" evidence="1">
    <location>
        <begin position="23"/>
        <end position="290"/>
    </location>
</feature>
<reference evidence="2 3" key="1">
    <citation type="submission" date="2019-02" db="EMBL/GenBank/DDBJ databases">
        <title>Deep-cultivation of Planctomycetes and their phenomic and genomic characterization uncovers novel biology.</title>
        <authorList>
            <person name="Wiegand S."/>
            <person name="Jogler M."/>
            <person name="Boedeker C."/>
            <person name="Pinto D."/>
            <person name="Vollmers J."/>
            <person name="Rivas-Marin E."/>
            <person name="Kohn T."/>
            <person name="Peeters S.H."/>
            <person name="Heuer A."/>
            <person name="Rast P."/>
            <person name="Oberbeckmann S."/>
            <person name="Bunk B."/>
            <person name="Jeske O."/>
            <person name="Meyerdierks A."/>
            <person name="Storesund J.E."/>
            <person name="Kallscheuer N."/>
            <person name="Luecker S."/>
            <person name="Lage O.M."/>
            <person name="Pohl T."/>
            <person name="Merkel B.J."/>
            <person name="Hornburger P."/>
            <person name="Mueller R.-W."/>
            <person name="Bruemmer F."/>
            <person name="Labrenz M."/>
            <person name="Spormann A.M."/>
            <person name="Op den Camp H."/>
            <person name="Overmann J."/>
            <person name="Amann R."/>
            <person name="Jetten M.S.M."/>
            <person name="Mascher T."/>
            <person name="Medema M.H."/>
            <person name="Devos D.P."/>
            <person name="Kaster A.-K."/>
            <person name="Ovreas L."/>
            <person name="Rohde M."/>
            <person name="Galperin M.Y."/>
            <person name="Jogler C."/>
        </authorList>
    </citation>
    <scope>NUCLEOTIDE SEQUENCE [LARGE SCALE GENOMIC DNA]</scope>
    <source>
        <strain evidence="2 3">K23_9</strain>
    </source>
</reference>
<protein>
    <submittedName>
        <fullName evidence="2">Uncharacterized protein</fullName>
    </submittedName>
</protein>
<dbReference type="Proteomes" id="UP000319817">
    <property type="component" value="Chromosome"/>
</dbReference>
<evidence type="ECO:0000256" key="1">
    <source>
        <dbReference type="SAM" id="SignalP"/>
    </source>
</evidence>
<keyword evidence="1" id="KW-0732">Signal</keyword>
<dbReference type="AlphaFoldDB" id="A0A517NZ57"/>
<evidence type="ECO:0000313" key="3">
    <source>
        <dbReference type="Proteomes" id="UP000319817"/>
    </source>
</evidence>
<keyword evidence="3" id="KW-1185">Reference proteome</keyword>
<name>A0A517NZ57_9BACT</name>
<feature type="signal peptide" evidence="1">
    <location>
        <begin position="1"/>
        <end position="22"/>
    </location>
</feature>
<dbReference type="OrthoDB" id="282392at2"/>